<organism evidence="2 4">
    <name type="scientific">Egibacter rhizosphaerae</name>
    <dbReference type="NCBI Taxonomy" id="1670831"/>
    <lineage>
        <taxon>Bacteria</taxon>
        <taxon>Bacillati</taxon>
        <taxon>Actinomycetota</taxon>
        <taxon>Nitriliruptoria</taxon>
        <taxon>Egibacterales</taxon>
        <taxon>Egibacteraceae</taxon>
        <taxon>Egibacter</taxon>
    </lineage>
</organism>
<keyword evidence="1" id="KW-1133">Transmembrane helix</keyword>
<sequence>MSATTHEPMITVADVPAAEQTPRSRAFARIFAVTRIATGWIFLWSFLDSAFGLRFSTAPAEAWVAGGSPAAGWLEHGTSGPFAPAFQALAGTAFADVMYMVAMLGMGLALILGIGLRVNAVLGGVVVVMMWAGSLLPESNPFMTYHLLYALLFVAFAVGAAGHTWGLGRRWEQLAIVQKAPWLK</sequence>
<dbReference type="KEGG" id="erz:ER308_14765"/>
<dbReference type="Proteomes" id="UP000291469">
    <property type="component" value="Chromosome"/>
</dbReference>
<dbReference type="EMBL" id="CP036402">
    <property type="protein sequence ID" value="QBI20697.1"/>
    <property type="molecule type" value="Genomic_DNA"/>
</dbReference>
<keyword evidence="1" id="KW-0472">Membrane</keyword>
<evidence type="ECO:0000313" key="3">
    <source>
        <dbReference type="EMBL" id="QBI20697.1"/>
    </source>
</evidence>
<evidence type="ECO:0000256" key="1">
    <source>
        <dbReference type="SAM" id="Phobius"/>
    </source>
</evidence>
<feature type="transmembrane region" description="Helical" evidence="1">
    <location>
        <begin position="26"/>
        <end position="47"/>
    </location>
</feature>
<keyword evidence="1" id="KW-0812">Transmembrane</keyword>
<dbReference type="RefSeq" id="WP_131154681.1">
    <property type="nucleotide sequence ID" value="NZ_CP036402.1"/>
</dbReference>
<dbReference type="AlphaFoldDB" id="A0A411YEJ9"/>
<dbReference type="EMBL" id="CP036402">
    <property type="protein sequence ID" value="QBI19684.1"/>
    <property type="molecule type" value="Genomic_DNA"/>
</dbReference>
<evidence type="ECO:0008006" key="5">
    <source>
        <dbReference type="Google" id="ProtNLM"/>
    </source>
</evidence>
<dbReference type="KEGG" id="erz:ER308_09075"/>
<feature type="transmembrane region" description="Helical" evidence="1">
    <location>
        <begin position="88"/>
        <end position="111"/>
    </location>
</feature>
<name>A0A411YEJ9_9ACTN</name>
<feature type="transmembrane region" description="Helical" evidence="1">
    <location>
        <begin position="142"/>
        <end position="161"/>
    </location>
</feature>
<gene>
    <name evidence="2" type="ORF">ER308_09075</name>
    <name evidence="3" type="ORF">ER308_14765</name>
</gene>
<keyword evidence="4" id="KW-1185">Reference proteome</keyword>
<evidence type="ECO:0000313" key="2">
    <source>
        <dbReference type="EMBL" id="QBI19684.1"/>
    </source>
</evidence>
<dbReference type="OrthoDB" id="3253635at2"/>
<proteinExistence type="predicted"/>
<accession>A0A411YEJ9</accession>
<feature type="transmembrane region" description="Helical" evidence="1">
    <location>
        <begin position="118"/>
        <end position="136"/>
    </location>
</feature>
<protein>
    <recommendedName>
        <fullName evidence="5">DoxX family membrane protein</fullName>
    </recommendedName>
</protein>
<reference evidence="2 4" key="1">
    <citation type="submission" date="2019-01" db="EMBL/GenBank/DDBJ databases">
        <title>Egibacter rhizosphaerae EGI 80759T.</title>
        <authorList>
            <person name="Chen D.-D."/>
            <person name="Tian Y."/>
            <person name="Jiao J.-Y."/>
            <person name="Zhang X.-T."/>
            <person name="Zhang Y.-G."/>
            <person name="Zhang Y."/>
            <person name="Xiao M."/>
            <person name="Shu W.-S."/>
            <person name="Li W.-J."/>
        </authorList>
    </citation>
    <scope>NUCLEOTIDE SEQUENCE [LARGE SCALE GENOMIC DNA]</scope>
    <source>
        <strain evidence="2 4">EGI 80759</strain>
    </source>
</reference>
<evidence type="ECO:0000313" key="4">
    <source>
        <dbReference type="Proteomes" id="UP000291469"/>
    </source>
</evidence>